<reference evidence="1 2" key="1">
    <citation type="submission" date="2021-06" db="EMBL/GenBank/DDBJ databases">
        <title>Caerostris extrusa draft genome.</title>
        <authorList>
            <person name="Kono N."/>
            <person name="Arakawa K."/>
        </authorList>
    </citation>
    <scope>NUCLEOTIDE SEQUENCE [LARGE SCALE GENOMIC DNA]</scope>
</reference>
<keyword evidence="2" id="KW-1185">Reference proteome</keyword>
<sequence>MSSSENEQKTNFCTQRKKKSGYFPRVNNFINRHLHLDKEDGALSVWRRAVFDNTRVVERQKTSRLRRIQLFSRKRQILKLVCPSREQCHIKRDASKSGSLKSEISSADELQVRIAAILIDVTDISEPHKTAQGSL</sequence>
<name>A0AAV4NJW8_CAEEX</name>
<gene>
    <name evidence="1" type="ORF">CEXT_790871</name>
</gene>
<dbReference type="Proteomes" id="UP001054945">
    <property type="component" value="Unassembled WGS sequence"/>
</dbReference>
<evidence type="ECO:0000313" key="2">
    <source>
        <dbReference type="Proteomes" id="UP001054945"/>
    </source>
</evidence>
<proteinExistence type="predicted"/>
<dbReference type="AlphaFoldDB" id="A0AAV4NJW8"/>
<organism evidence="1 2">
    <name type="scientific">Caerostris extrusa</name>
    <name type="common">Bark spider</name>
    <name type="synonym">Caerostris bankana</name>
    <dbReference type="NCBI Taxonomy" id="172846"/>
    <lineage>
        <taxon>Eukaryota</taxon>
        <taxon>Metazoa</taxon>
        <taxon>Ecdysozoa</taxon>
        <taxon>Arthropoda</taxon>
        <taxon>Chelicerata</taxon>
        <taxon>Arachnida</taxon>
        <taxon>Araneae</taxon>
        <taxon>Araneomorphae</taxon>
        <taxon>Entelegynae</taxon>
        <taxon>Araneoidea</taxon>
        <taxon>Araneidae</taxon>
        <taxon>Caerostris</taxon>
    </lineage>
</organism>
<comment type="caution">
    <text evidence="1">The sequence shown here is derived from an EMBL/GenBank/DDBJ whole genome shotgun (WGS) entry which is preliminary data.</text>
</comment>
<protein>
    <submittedName>
        <fullName evidence="1">Uncharacterized protein</fullName>
    </submittedName>
</protein>
<dbReference type="EMBL" id="BPLR01020990">
    <property type="protein sequence ID" value="GIX84649.1"/>
    <property type="molecule type" value="Genomic_DNA"/>
</dbReference>
<evidence type="ECO:0000313" key="1">
    <source>
        <dbReference type="EMBL" id="GIX84649.1"/>
    </source>
</evidence>
<accession>A0AAV4NJW8</accession>